<dbReference type="HOGENOM" id="CLU_004284_0_0_10"/>
<comment type="caution">
    <text evidence="3">The sequence shown here is derived from an EMBL/GenBank/DDBJ whole genome shotgun (WGS) entry which is preliminary data.</text>
</comment>
<keyword evidence="4" id="KW-1185">Reference proteome</keyword>
<dbReference type="Gene3D" id="2.60.40.10">
    <property type="entry name" value="Immunoglobulins"/>
    <property type="match status" value="2"/>
</dbReference>
<evidence type="ECO:0000313" key="3">
    <source>
        <dbReference type="EMBL" id="EEX70599.1"/>
    </source>
</evidence>
<dbReference type="SUPFAM" id="SSF63825">
    <property type="entry name" value="YWTD domain"/>
    <property type="match status" value="1"/>
</dbReference>
<dbReference type="InterPro" id="IPR013783">
    <property type="entry name" value="Ig-like_fold"/>
</dbReference>
<reference evidence="3" key="1">
    <citation type="submission" date="2009-09" db="EMBL/GenBank/DDBJ databases">
        <authorList>
            <person name="Weinstock G."/>
            <person name="Sodergren E."/>
            <person name="Clifton S."/>
            <person name="Fulton L."/>
            <person name="Fulton B."/>
            <person name="Courtney L."/>
            <person name="Fronick C."/>
            <person name="Harrison M."/>
            <person name="Strong C."/>
            <person name="Farmer C."/>
            <person name="Delahaunty K."/>
            <person name="Markovic C."/>
            <person name="Hall O."/>
            <person name="Minx P."/>
            <person name="Tomlinson C."/>
            <person name="Mitreva M."/>
            <person name="Nelson J."/>
            <person name="Hou S."/>
            <person name="Wollam A."/>
            <person name="Pepin K.H."/>
            <person name="Johnson M."/>
            <person name="Bhonagiri V."/>
            <person name="Nash W.E."/>
            <person name="Warren W."/>
            <person name="Chinwalla A."/>
            <person name="Mardis E.R."/>
            <person name="Wilson R.K."/>
        </authorList>
    </citation>
    <scope>NUCLEOTIDE SEQUENCE [LARGE SCALE GENOMIC DNA]</scope>
    <source>
        <strain evidence="3">ATCC 51259</strain>
    </source>
</reference>
<dbReference type="eggNOG" id="COG1974">
    <property type="taxonomic scope" value="Bacteria"/>
</dbReference>
<proteinExistence type="predicted"/>
<dbReference type="EMBL" id="ACIJ02000028">
    <property type="protein sequence ID" value="EEX70599.1"/>
    <property type="molecule type" value="Genomic_DNA"/>
</dbReference>
<protein>
    <recommendedName>
        <fullName evidence="2">Cleaved adhesin domain-containing protein</fullName>
    </recommendedName>
</protein>
<organism evidence="3 4">
    <name type="scientific">Alloprevotella tannerae ATCC 51259</name>
    <dbReference type="NCBI Taxonomy" id="626522"/>
    <lineage>
        <taxon>Bacteria</taxon>
        <taxon>Pseudomonadati</taxon>
        <taxon>Bacteroidota</taxon>
        <taxon>Bacteroidia</taxon>
        <taxon>Bacteroidales</taxon>
        <taxon>Prevotellaceae</taxon>
        <taxon>Alloprevotella</taxon>
    </lineage>
</organism>
<feature type="domain" description="Cleaved adhesin" evidence="2">
    <location>
        <begin position="588"/>
        <end position="657"/>
    </location>
</feature>
<dbReference type="InterPro" id="IPR011628">
    <property type="entry name" value="Cleaved_adhesin"/>
</dbReference>
<gene>
    <name evidence="3" type="ORF">GCWU000325_02642</name>
</gene>
<evidence type="ECO:0000259" key="2">
    <source>
        <dbReference type="Pfam" id="PF07675"/>
    </source>
</evidence>
<sequence length="1546" mass="169946">MLKILLKKIKIRIFVTIIRKTKTSTFIYLNPFLIMRKKLSILMTGALAACLAFSGPAQAQVGAKPALMHPRGDINTRPEAEIDLRQTYPALASVKMGYIRPNNLRNLPQTLNRPNKSRKGATPPSLLGAPAPIELWGNAIYQTTWGEGEPQYGYYAFSTAAPVNSVNLLGKDPDMIFNAGCGIVNGVLHGVFLDTSLAVYGIIKAYHLQFDPETWERVAPSKEVQLHLAAFETAQDPTTGEVYGEFYDAQLQQREFGVIDFEKETRTTFGKTDKSYVALGLSTDGFLYGIASDGYLYKIDKTNGKETQIGSTGVTLLDEDGSYSGQSGEIDAKTNTFYWTCVDAQQNAALYTVDLKTGAATKISDFPNNDMFVGLIVPKPKAAAGAPAAAEEMAANFTGASLTGKIDFKVPTKTFGGSTLNGNVTYNILQGKNTLATGTAQAGEEVSANVTVAQEGLVRFTLRLENAAGQGPYTYVEKWIGYDEPRAIENAHLDINNETGAAKLTWSAPTATLHEGYLGTLTYDVMRYPDSVMVVTNGSATEFAETLTKGEMTYYSYGIWAHNGTQKSAQAYSNGAVLGDSVSLPYLEEFKTPASMNLFKIIDVNNDGQTWVWNPYGKYETGAAGQAATYYYNPEQDADDWMLTPPVMLKKDHIYHFAFKTKSRLKRYKERLEVKFGKGDQIEDMSNEILAPTEISTDGYVTFEKDLSIDADGKYRIGFHALSPQNQLFLYIDSISIGNGIAFSAPDSVQDLTITPNPQAEKKATLTFKTPTKDLKGQPLSGLFRFTIEREGKGVVKEVEYPARGKQYTFEDVLTDAGIATYTITCFNKNGEGRKLTKTVFIGLDAPQAPEGGRLSDRSDNIGIEWDAVGSVGQHGGVVLPQNVIYRIYNISYDSQSGKPTPQFLTETMQTSYNVSRNTAQGPQQYIIYGLSAKNASGASPVSFTQGLVVGAPYALPIKESVAGDELSLLWWHEHSGKSTFGTTSDRTVDKDGGAFKFSADKAGDDACINSGKISIQGAKHPRISFYHFAEPAKPIRLELEIRKADNTLVKVGQFDYAPLKTVTDWNKFEYDIDKTKFGAEPYLQFRIRAVADKARVPVWVDKIMVYDAPDHDLNVAITAPEVATKGETIPTTVSVKNIGAEPIQAYKVRLKAGSELVQEIASEKALPAGETCDFTIDYKTNILSNDEAVTLKAEVVCEEDPNIDDNFSEATTTLKDSDLPQPENVTATLKSEQDVQLNWQAPAALTRKVTEDFESYAPWTINNFGDWTGIDGDGGNVGGFWKSHPYKHQGTPFAFIAFNPENLFAGCTESNPILKPHSGEQYLTAIYSTKPGETESVDADNWLISPMLSGEAQQINFWVNNYKSQSQEFTEQIDILYSTTDRQPQNFQKVGETRRVSGGKFQNIKADLPQGAKYFAIRHITGKDNVCIFMLDDVTFVKGYAKPKGYNVYRDGKLVATLNEQTMTIDDKAETEGLHRYAITAVYDKGESKPVWIDVTTAIQLIEAMSGQPYDVYAADGRLIGKALKRLPQLAPGVYVINGKKVVVK</sequence>
<evidence type="ECO:0000313" key="4">
    <source>
        <dbReference type="Proteomes" id="UP000003460"/>
    </source>
</evidence>
<dbReference type="NCBIfam" id="NF038128">
    <property type="entry name" value="choice_anch_J"/>
    <property type="match status" value="2"/>
</dbReference>
<feature type="region of interest" description="Disordered" evidence="1">
    <location>
        <begin position="107"/>
        <end position="126"/>
    </location>
</feature>
<evidence type="ECO:0000256" key="1">
    <source>
        <dbReference type="SAM" id="MobiDB-lite"/>
    </source>
</evidence>
<dbReference type="Gene3D" id="2.60.120.200">
    <property type="match status" value="2"/>
</dbReference>
<dbReference type="Proteomes" id="UP000003460">
    <property type="component" value="Unassembled WGS sequence"/>
</dbReference>
<feature type="domain" description="Cleaved adhesin" evidence="2">
    <location>
        <begin position="1315"/>
        <end position="1436"/>
    </location>
</feature>
<accession>C9LK77</accession>
<name>C9LK77_9BACT</name>
<dbReference type="Pfam" id="PF07675">
    <property type="entry name" value="Cleaved_Adhesin"/>
    <property type="match status" value="2"/>
</dbReference>